<evidence type="ECO:0000256" key="1">
    <source>
        <dbReference type="ARBA" id="ARBA00022603"/>
    </source>
</evidence>
<evidence type="ECO:0000259" key="5">
    <source>
        <dbReference type="Pfam" id="PF08100"/>
    </source>
</evidence>
<gene>
    <name evidence="6" type="ORF">GCM10010492_05860</name>
</gene>
<reference evidence="7" key="1">
    <citation type="journal article" date="2019" name="Int. J. Syst. Evol. Microbiol.">
        <title>The Global Catalogue of Microorganisms (GCM) 10K type strain sequencing project: providing services to taxonomists for standard genome sequencing and annotation.</title>
        <authorList>
            <consortium name="The Broad Institute Genomics Platform"/>
            <consortium name="The Broad Institute Genome Sequencing Center for Infectious Disease"/>
            <person name="Wu L."/>
            <person name="Ma J."/>
        </authorList>
    </citation>
    <scope>NUCLEOTIDE SEQUENCE [LARGE SCALE GENOMIC DNA]</scope>
    <source>
        <strain evidence="7">JCM 3380</strain>
    </source>
</reference>
<comment type="caution">
    <text evidence="6">The sequence shown here is derived from an EMBL/GenBank/DDBJ whole genome shotgun (WGS) entry which is preliminary data.</text>
</comment>
<dbReference type="Pfam" id="PF00891">
    <property type="entry name" value="Methyltransf_2"/>
    <property type="match status" value="1"/>
</dbReference>
<dbReference type="EMBL" id="BAAABU010000001">
    <property type="protein sequence ID" value="GAA0210909.1"/>
    <property type="molecule type" value="Genomic_DNA"/>
</dbReference>
<keyword evidence="1 6" id="KW-0489">Methyltransferase</keyword>
<feature type="domain" description="O-methyltransferase dimerisation" evidence="5">
    <location>
        <begin position="25"/>
        <end position="88"/>
    </location>
</feature>
<dbReference type="SUPFAM" id="SSF53335">
    <property type="entry name" value="S-adenosyl-L-methionine-dependent methyltransferases"/>
    <property type="match status" value="1"/>
</dbReference>
<keyword evidence="2" id="KW-0808">Transferase</keyword>
<feature type="domain" description="O-methyltransferase C-terminal" evidence="4">
    <location>
        <begin position="130"/>
        <end position="309"/>
    </location>
</feature>
<dbReference type="InterPro" id="IPR016461">
    <property type="entry name" value="COMT-like"/>
</dbReference>
<dbReference type="InterPro" id="IPR036390">
    <property type="entry name" value="WH_DNA-bd_sf"/>
</dbReference>
<evidence type="ECO:0000313" key="6">
    <source>
        <dbReference type="EMBL" id="GAA0210909.1"/>
    </source>
</evidence>
<evidence type="ECO:0000259" key="4">
    <source>
        <dbReference type="Pfam" id="PF00891"/>
    </source>
</evidence>
<sequence>MPLHLEPGDGPPSFVDLIATAGYRAMAAALRLGVFAALSPTPLTAPQLATTLDTDPRGTALLAEALVAFGYLEREGDTYSNTAPTEKWLSGKGYSEVDRFWSTVLFESWDGLEDSIRTGKPALDFYGWLSDRPETLERFQRMLSSHADSIAPEVTTHVPTGSSLLDIGGGHAKYAIRLCKANPTLHATVIDLPEALAVGEEAVTAAALTDRITLRPGDYDELDLGADHDTILLFNVVHGRPAEANRTLLTRAAAALRPGGSVVLLEHDEHSEDRAGDAFARVFSLNLFHGQGGQVYPTTEIEDWLHTAGLTTITTHPLTTSPGQSLITATKPT</sequence>
<protein>
    <submittedName>
        <fullName evidence="6">Methyltransferase</fullName>
    </submittedName>
</protein>
<keyword evidence="3" id="KW-0949">S-adenosyl-L-methionine</keyword>
<dbReference type="Pfam" id="PF08100">
    <property type="entry name" value="Dimerisation"/>
    <property type="match status" value="1"/>
</dbReference>
<organism evidence="6 7">
    <name type="scientific">Saccharothrix mutabilis subsp. mutabilis</name>
    <dbReference type="NCBI Taxonomy" id="66855"/>
    <lineage>
        <taxon>Bacteria</taxon>
        <taxon>Bacillati</taxon>
        <taxon>Actinomycetota</taxon>
        <taxon>Actinomycetes</taxon>
        <taxon>Pseudonocardiales</taxon>
        <taxon>Pseudonocardiaceae</taxon>
        <taxon>Saccharothrix</taxon>
    </lineage>
</organism>
<dbReference type="InterPro" id="IPR001077">
    <property type="entry name" value="COMT_C"/>
</dbReference>
<dbReference type="GO" id="GO:0032259">
    <property type="term" value="P:methylation"/>
    <property type="evidence" value="ECO:0007669"/>
    <property type="project" value="UniProtKB-KW"/>
</dbReference>
<dbReference type="CDD" id="cd02440">
    <property type="entry name" value="AdoMet_MTases"/>
    <property type="match status" value="1"/>
</dbReference>
<dbReference type="Gene3D" id="3.40.50.150">
    <property type="entry name" value="Vaccinia Virus protein VP39"/>
    <property type="match status" value="1"/>
</dbReference>
<dbReference type="PROSITE" id="PS51683">
    <property type="entry name" value="SAM_OMT_II"/>
    <property type="match status" value="1"/>
</dbReference>
<dbReference type="PANTHER" id="PTHR43712">
    <property type="entry name" value="PUTATIVE (AFU_ORTHOLOGUE AFUA_4G14580)-RELATED"/>
    <property type="match status" value="1"/>
</dbReference>
<keyword evidence="7" id="KW-1185">Reference proteome</keyword>
<dbReference type="PANTHER" id="PTHR43712:SF2">
    <property type="entry name" value="O-METHYLTRANSFERASE CICE"/>
    <property type="match status" value="1"/>
</dbReference>
<evidence type="ECO:0000256" key="3">
    <source>
        <dbReference type="ARBA" id="ARBA00022691"/>
    </source>
</evidence>
<dbReference type="Gene3D" id="1.10.10.10">
    <property type="entry name" value="Winged helix-like DNA-binding domain superfamily/Winged helix DNA-binding domain"/>
    <property type="match status" value="1"/>
</dbReference>
<dbReference type="GO" id="GO:0008168">
    <property type="term" value="F:methyltransferase activity"/>
    <property type="evidence" value="ECO:0007669"/>
    <property type="project" value="UniProtKB-KW"/>
</dbReference>
<dbReference type="Proteomes" id="UP001500416">
    <property type="component" value="Unassembled WGS sequence"/>
</dbReference>
<dbReference type="InterPro" id="IPR036388">
    <property type="entry name" value="WH-like_DNA-bd_sf"/>
</dbReference>
<dbReference type="SUPFAM" id="SSF46785">
    <property type="entry name" value="Winged helix' DNA-binding domain"/>
    <property type="match status" value="1"/>
</dbReference>
<name>A0ABP3CPJ4_9PSEU</name>
<evidence type="ECO:0000256" key="2">
    <source>
        <dbReference type="ARBA" id="ARBA00022679"/>
    </source>
</evidence>
<accession>A0ABP3CPJ4</accession>
<dbReference type="InterPro" id="IPR012967">
    <property type="entry name" value="COMT_dimerisation"/>
</dbReference>
<evidence type="ECO:0000313" key="7">
    <source>
        <dbReference type="Proteomes" id="UP001500416"/>
    </source>
</evidence>
<proteinExistence type="predicted"/>
<dbReference type="InterPro" id="IPR029063">
    <property type="entry name" value="SAM-dependent_MTases_sf"/>
</dbReference>